<dbReference type="Proteomes" id="UP000711407">
    <property type="component" value="Unassembled WGS sequence"/>
</dbReference>
<dbReference type="Gene3D" id="2.60.40.4070">
    <property type="match status" value="1"/>
</dbReference>
<dbReference type="GO" id="GO:0008234">
    <property type="term" value="F:cysteine-type peptidase activity"/>
    <property type="evidence" value="ECO:0007669"/>
    <property type="project" value="InterPro"/>
</dbReference>
<gene>
    <name evidence="3" type="ORF">K8V47_03460</name>
</gene>
<accession>A0A921E8E4</accession>
<reference evidence="3" key="2">
    <citation type="submission" date="2021-09" db="EMBL/GenBank/DDBJ databases">
        <authorList>
            <person name="Gilroy R."/>
        </authorList>
    </citation>
    <scope>NUCLEOTIDE SEQUENCE</scope>
    <source>
        <strain evidence="3">4100</strain>
    </source>
</reference>
<protein>
    <submittedName>
        <fullName evidence="3">C25 family cysteine peptidase</fullName>
    </submittedName>
</protein>
<feature type="domain" description="Gingipain" evidence="1">
    <location>
        <begin position="527"/>
        <end position="837"/>
    </location>
</feature>
<dbReference type="InterPro" id="IPR044016">
    <property type="entry name" value="Big_13"/>
</dbReference>
<dbReference type="Gene3D" id="2.60.40.10">
    <property type="entry name" value="Immunoglobulins"/>
    <property type="match status" value="1"/>
</dbReference>
<dbReference type="Gene3D" id="3.40.50.1460">
    <property type="match status" value="1"/>
</dbReference>
<dbReference type="InterPro" id="IPR001769">
    <property type="entry name" value="Gingipain"/>
</dbReference>
<evidence type="ECO:0000313" key="3">
    <source>
        <dbReference type="EMBL" id="HJE38806.1"/>
    </source>
</evidence>
<sequence>MPTASVSAATVDKSHFAQSSKLSIPGGRYVKIRCDKAGVQQITAAQLRDWGFPSISNVRILGFNTNELHDNKLDTGTPDDLGIIKTYRTGSGDNAKLFFYNPGIYQISVTSDATYPKKPTFSISENRYSNHTYYILTDALTGTDDRMTEVYSKSSGKWPATHISAQYSRWRESHPEHGGVFYIGGKSTDKLSYRFEITDPDRNTASRCNLNIRYGFESTRNPSSTFKLTPAMAGVSDVQVSDIETTTVSNAHAQSDLYRYHGYTNWSNVSFKVIIPSGADASALSNPIVINVETPNTDGGTAHTLSNWIARHDEMVLYTRKNYLRDAQMLMYVNTFDTANTGLALSKKIPASGSMPEATLSAAPIVWDVSVPSNIARIQPTSTSSAWNYDFRTQDVAGCRQLIAFDPSKTQYIPEMAGTVEPQNLHAIGTGGSSVPTMLIVTVDAFKPQAQKLADLHREYQGMDVKVVTHDQIINEFSSGTPHAMAYRLFAKMLFERGRSSDASYQYDDENIWHYDSNGNRTIVDDKSTFRYMLLFGPMSYDNVHMAAPGNGYLLTYQAEDPFLTNVVTGNYALADYFGIVNDDFVGDRAHQTYASVAVGIIDALTQADADQAVDKIGDYLKNFPGESDRFNRLTMLGDASRQFTEDAYEARTTAAAANPAGIIDNIYTELYDSGNDNREDQVHSDIAASLNAGAYFFSYLGHSRAEAFESVFPVWNNQLIASTYYDHKPFAALGTCSTFTYDWYNNSLVHNFITKSGGGMMAVVAACREVFPTQNTMLVQEVINRLYSAKSGMYIGDVYRAAKRTLMRDNNMAASSYENLTVNSGCYVLAGDPALPVIGLTHKAVLDEIAGRQPSTSDDDEGSTIVEPYSTVTLKGHIAAIGDDTADSGFDGTATITVLDGPERSTLSKMAMEWDDSQIAKFTVPVKDGIFEASFTMPPGNLPGICNRISVYAISSGKDMVATGVSKSLSVKAENDPESSDTEAPTIASMYLDNAATFRAGAAVSSNPVVYATVTDALTGIDVSDALSNNLRLVLDGTTELQNVLSHMTPSADNGMALVYPLSDLADGRHTLSLTVSDNAGNTASESIDFTVISTDLNATLTVEDDPARDMMSYSITDLTVPEQAELTLVIRDMSGSTVYTAHGVGAAGTWDLTDNAGNKVPDGRYKANVIIRNGNVYGHSPSAEFVVVK</sequence>
<dbReference type="InterPro" id="IPR029030">
    <property type="entry name" value="Caspase-like_dom_sf"/>
</dbReference>
<evidence type="ECO:0000259" key="2">
    <source>
        <dbReference type="Pfam" id="PF19077"/>
    </source>
</evidence>
<name>A0A921E8E4_9BACT</name>
<feature type="domain" description="Gingipain" evidence="1">
    <location>
        <begin position="438"/>
        <end position="504"/>
    </location>
</feature>
<evidence type="ECO:0000313" key="4">
    <source>
        <dbReference type="Proteomes" id="UP000711407"/>
    </source>
</evidence>
<proteinExistence type="predicted"/>
<dbReference type="SUPFAM" id="SSF52129">
    <property type="entry name" value="Caspase-like"/>
    <property type="match status" value="1"/>
</dbReference>
<dbReference type="GO" id="GO:0006508">
    <property type="term" value="P:proteolysis"/>
    <property type="evidence" value="ECO:0007669"/>
    <property type="project" value="InterPro"/>
</dbReference>
<comment type="caution">
    <text evidence="3">The sequence shown here is derived from an EMBL/GenBank/DDBJ whole genome shotgun (WGS) entry which is preliminary data.</text>
</comment>
<dbReference type="InterPro" id="IPR013783">
    <property type="entry name" value="Ig-like_fold"/>
</dbReference>
<dbReference type="AlphaFoldDB" id="A0A921E8E4"/>
<dbReference type="Pfam" id="PF01364">
    <property type="entry name" value="Peptidase_C25"/>
    <property type="match status" value="2"/>
</dbReference>
<evidence type="ECO:0000259" key="1">
    <source>
        <dbReference type="Pfam" id="PF01364"/>
    </source>
</evidence>
<dbReference type="EMBL" id="DYXT01000020">
    <property type="protein sequence ID" value="HJE38806.1"/>
    <property type="molecule type" value="Genomic_DNA"/>
</dbReference>
<dbReference type="Pfam" id="PF19077">
    <property type="entry name" value="Big_13"/>
    <property type="match status" value="1"/>
</dbReference>
<feature type="domain" description="Bacterial Ig-like" evidence="2">
    <location>
        <begin position="1050"/>
        <end position="1093"/>
    </location>
</feature>
<organism evidence="3 4">
    <name type="scientific">Candidatus Amulumruptor caecigallinarius</name>
    <dbReference type="NCBI Taxonomy" id="2109911"/>
    <lineage>
        <taxon>Bacteria</taxon>
        <taxon>Pseudomonadati</taxon>
        <taxon>Bacteroidota</taxon>
        <taxon>Bacteroidia</taxon>
        <taxon>Bacteroidales</taxon>
        <taxon>Muribaculaceae</taxon>
        <taxon>Candidatus Amulumruptor</taxon>
    </lineage>
</organism>
<reference evidence="3" key="1">
    <citation type="journal article" date="2021" name="PeerJ">
        <title>Extensive microbial diversity within the chicken gut microbiome revealed by metagenomics and culture.</title>
        <authorList>
            <person name="Gilroy R."/>
            <person name="Ravi A."/>
            <person name="Getino M."/>
            <person name="Pursley I."/>
            <person name="Horton D.L."/>
            <person name="Alikhan N.F."/>
            <person name="Baker D."/>
            <person name="Gharbi K."/>
            <person name="Hall N."/>
            <person name="Watson M."/>
            <person name="Adriaenssens E.M."/>
            <person name="Foster-Nyarko E."/>
            <person name="Jarju S."/>
            <person name="Secka A."/>
            <person name="Antonio M."/>
            <person name="Oren A."/>
            <person name="Chaudhuri R.R."/>
            <person name="La Ragione R."/>
            <person name="Hildebrand F."/>
            <person name="Pallen M.J."/>
        </authorList>
    </citation>
    <scope>NUCLEOTIDE SEQUENCE</scope>
    <source>
        <strain evidence="3">4100</strain>
    </source>
</reference>